<keyword evidence="5 8" id="KW-0472">Membrane</keyword>
<proteinExistence type="inferred from homology"/>
<dbReference type="Pfam" id="PF02687">
    <property type="entry name" value="FtsX"/>
    <property type="match status" value="2"/>
</dbReference>
<dbReference type="PANTHER" id="PTHR30572">
    <property type="entry name" value="MEMBRANE COMPONENT OF TRANSPORTER-RELATED"/>
    <property type="match status" value="1"/>
</dbReference>
<comment type="similarity">
    <text evidence="6">Belongs to the ABC-4 integral membrane protein family.</text>
</comment>
<feature type="transmembrane region" description="Helical" evidence="8">
    <location>
        <begin position="20"/>
        <end position="42"/>
    </location>
</feature>
<feature type="domain" description="ABC3 transporter permease C-terminal" evidence="9">
    <location>
        <begin position="258"/>
        <end position="370"/>
    </location>
</feature>
<evidence type="ECO:0000256" key="8">
    <source>
        <dbReference type="SAM" id="Phobius"/>
    </source>
</evidence>
<keyword evidence="4 8" id="KW-1133">Transmembrane helix</keyword>
<dbReference type="EMBL" id="JADPUN010000120">
    <property type="protein sequence ID" value="MBF9129505.1"/>
    <property type="molecule type" value="Genomic_DNA"/>
</dbReference>
<dbReference type="Proteomes" id="UP000638560">
    <property type="component" value="Unassembled WGS sequence"/>
</dbReference>
<evidence type="ECO:0000256" key="1">
    <source>
        <dbReference type="ARBA" id="ARBA00004651"/>
    </source>
</evidence>
<comment type="subcellular location">
    <subcellularLocation>
        <location evidence="1">Cell membrane</location>
        <topology evidence="1">Multi-pass membrane protein</topology>
    </subcellularLocation>
</comment>
<organism evidence="10 11">
    <name type="scientific">Plantactinospora alkalitolerans</name>
    <dbReference type="NCBI Taxonomy" id="2789879"/>
    <lineage>
        <taxon>Bacteria</taxon>
        <taxon>Bacillati</taxon>
        <taxon>Actinomycetota</taxon>
        <taxon>Actinomycetes</taxon>
        <taxon>Micromonosporales</taxon>
        <taxon>Micromonosporaceae</taxon>
        <taxon>Plantactinospora</taxon>
    </lineage>
</organism>
<evidence type="ECO:0000256" key="5">
    <source>
        <dbReference type="ARBA" id="ARBA00023136"/>
    </source>
</evidence>
<feature type="transmembrane region" description="Helical" evidence="8">
    <location>
        <begin position="251"/>
        <end position="279"/>
    </location>
</feature>
<dbReference type="InterPro" id="IPR003838">
    <property type="entry name" value="ABC3_permease_C"/>
</dbReference>
<evidence type="ECO:0000256" key="2">
    <source>
        <dbReference type="ARBA" id="ARBA00022475"/>
    </source>
</evidence>
<evidence type="ECO:0000256" key="3">
    <source>
        <dbReference type="ARBA" id="ARBA00022692"/>
    </source>
</evidence>
<reference evidence="10 11" key="1">
    <citation type="submission" date="2020-11" db="EMBL/GenBank/DDBJ databases">
        <title>A novel isolate from a Black sea contaminated sediment with potential to produce alkanes: Plantactinospora alkalitolerans sp. nov.</title>
        <authorList>
            <person name="Carro L."/>
            <person name="Veyisoglu A."/>
            <person name="Guven K."/>
            <person name="Schumann P."/>
            <person name="Klenk H.-P."/>
            <person name="Sahin N."/>
        </authorList>
    </citation>
    <scope>NUCLEOTIDE SEQUENCE [LARGE SCALE GENOMIC DNA]</scope>
    <source>
        <strain evidence="10 11">S1510</strain>
    </source>
</reference>
<feature type="transmembrane region" description="Helical" evidence="8">
    <location>
        <begin position="300"/>
        <end position="325"/>
    </location>
</feature>
<feature type="transmembrane region" description="Helical" evidence="8">
    <location>
        <begin position="656"/>
        <end position="680"/>
    </location>
</feature>
<comment type="caution">
    <text evidence="10">The sequence shown here is derived from an EMBL/GenBank/DDBJ whole genome shotgun (WGS) entry which is preliminary data.</text>
</comment>
<dbReference type="InterPro" id="IPR050250">
    <property type="entry name" value="Macrolide_Exporter_MacB"/>
</dbReference>
<keyword evidence="3 8" id="KW-0812">Transmembrane</keyword>
<feature type="transmembrane region" description="Helical" evidence="8">
    <location>
        <begin position="762"/>
        <end position="785"/>
    </location>
</feature>
<feature type="domain" description="ABC3 transporter permease C-terminal" evidence="9">
    <location>
        <begin position="666"/>
        <end position="781"/>
    </location>
</feature>
<evidence type="ECO:0000259" key="9">
    <source>
        <dbReference type="Pfam" id="PF02687"/>
    </source>
</evidence>
<evidence type="ECO:0000256" key="7">
    <source>
        <dbReference type="SAM" id="MobiDB-lite"/>
    </source>
</evidence>
<feature type="transmembrane region" description="Helical" evidence="8">
    <location>
        <begin position="422"/>
        <end position="443"/>
    </location>
</feature>
<keyword evidence="2" id="KW-1003">Cell membrane</keyword>
<gene>
    <name evidence="10" type="ORF">I0C86_11080</name>
</gene>
<accession>A0ABS0GTK8</accession>
<dbReference type="PANTHER" id="PTHR30572:SF4">
    <property type="entry name" value="ABC TRANSPORTER PERMEASE YTRF"/>
    <property type="match status" value="1"/>
</dbReference>
<sequence>MSALGRVVRSGVGRRRVQTIVIGLVVMIAVSASVLGGTLLVASNAPFDRAFAQQNGAHLTAQFDSTRTTAEQLTVSGHASGVSAAAGPFRTVSISPVDDKDRPVPPLTVVGRTRPDAAAVDAVKLIEGRWATGSGELVVLNDGRFPPDERAVGTVWRLPDLPGSPTLTIVGVARSISATADGWVVPEQIAGLTTPGTAGGYQMLYRFATADTAGQVDTGRAAVRAALPADALTASRSWLTTREEGAGDTALLVPFLLAFGVLGLVMSVLIIGNVIAGAVSTGTRRIGILKALGFTPNQVVRAYLGQALIPALAGAAFGVVVGNAISLPVLALTNDIYGTSDSGVVLWVDAGVVAGTLTLAAVTAWVAASRAGRLRTVDALAVGRTPTAGRGQWAARLTARIPLPRPVTLGLAHPFARPVRSAAIVAAIAFGAAAVTFSFGLAASLTEVQATANHGDVVVGPGTPKPGTPGGRPVKGDRVPAGPTSTPRSAKETAAIVKAITAQAGTSGYCGVADAEATMAGLSGALPILATTGDGCSSGYRMVSGTWYEKPGEIVVATPFLTATQTRIGDTVVLTDHGTQIAVRIVGEAFNDDHDGMQLLTAAATLAAAEPDLEPEDFYIAVKDGTDPEAYAEALEPEIQQFDAHTSTENVGTPEVVLVINALTALLSLMLVAVAALGVLNTVVLQTRERVHEIGIHKALGMAPRQTIAMVIASVAVAGLAGGAIGTPAGVFLQRMIVTEMGRGAGYHLPASVLDVFGPVELVLFGLGGIVIAVLGALLPAGWAARTRTASALRTE</sequence>
<name>A0ABS0GTK8_9ACTN</name>
<dbReference type="RefSeq" id="WP_196201130.1">
    <property type="nucleotide sequence ID" value="NZ_JADPUN010000120.1"/>
</dbReference>
<protein>
    <submittedName>
        <fullName evidence="10">FtsX-like permease family protein</fullName>
    </submittedName>
</protein>
<evidence type="ECO:0000256" key="6">
    <source>
        <dbReference type="ARBA" id="ARBA00038076"/>
    </source>
</evidence>
<feature type="transmembrane region" description="Helical" evidence="8">
    <location>
        <begin position="345"/>
        <end position="368"/>
    </location>
</feature>
<keyword evidence="11" id="KW-1185">Reference proteome</keyword>
<evidence type="ECO:0000313" key="10">
    <source>
        <dbReference type="EMBL" id="MBF9129505.1"/>
    </source>
</evidence>
<feature type="region of interest" description="Disordered" evidence="7">
    <location>
        <begin position="455"/>
        <end position="490"/>
    </location>
</feature>
<evidence type="ECO:0000313" key="11">
    <source>
        <dbReference type="Proteomes" id="UP000638560"/>
    </source>
</evidence>
<feature type="transmembrane region" description="Helical" evidence="8">
    <location>
        <begin position="708"/>
        <end position="733"/>
    </location>
</feature>
<evidence type="ECO:0000256" key="4">
    <source>
        <dbReference type="ARBA" id="ARBA00022989"/>
    </source>
</evidence>